<reference evidence="2 3" key="1">
    <citation type="submission" date="2016-10" db="EMBL/GenBank/DDBJ databases">
        <authorList>
            <person name="de Groot N.N."/>
        </authorList>
    </citation>
    <scope>NUCLEOTIDE SEQUENCE [LARGE SCALE GENOMIC DNA]</scope>
    <source>
        <strain evidence="2">MBHS1</strain>
    </source>
</reference>
<name>A0A1H6FJ13_9GAMM</name>
<keyword evidence="3" id="KW-1185">Reference proteome</keyword>
<evidence type="ECO:0000313" key="2">
    <source>
        <dbReference type="EMBL" id="SEH09096.1"/>
    </source>
</evidence>
<feature type="transmembrane region" description="Helical" evidence="1">
    <location>
        <begin position="51"/>
        <end position="73"/>
    </location>
</feature>
<keyword evidence="1" id="KW-1133">Transmembrane helix</keyword>
<keyword evidence="1" id="KW-0472">Membrane</keyword>
<dbReference type="EMBL" id="FMSV02000558">
    <property type="protein sequence ID" value="SEH09096.1"/>
    <property type="molecule type" value="Genomic_DNA"/>
</dbReference>
<evidence type="ECO:0000313" key="3">
    <source>
        <dbReference type="Proteomes" id="UP000236724"/>
    </source>
</evidence>
<keyword evidence="1" id="KW-0812">Transmembrane</keyword>
<dbReference type="RefSeq" id="WP_103922585.1">
    <property type="nucleotide sequence ID" value="NZ_FMSV02000558.1"/>
</dbReference>
<dbReference type="AlphaFoldDB" id="A0A1H6FJ13"/>
<accession>A0A1H6FJ13</accession>
<protein>
    <submittedName>
        <fullName evidence="2">Uncharacterized protein</fullName>
    </submittedName>
</protein>
<proteinExistence type="predicted"/>
<sequence length="109" mass="13210">MSQKENIFQPAATPRSGLTLWYWLLFDYVLLQRFENNSDKSSQRRWFLKAYAWLLLLYVFILVARFFIVIWVVENNLPAFYPDLFYPPVLEFWQTSASFSEKNLFFIFS</sequence>
<organism evidence="2 3">
    <name type="scientific">Candidatus Venteria ishoeyi</name>
    <dbReference type="NCBI Taxonomy" id="1899563"/>
    <lineage>
        <taxon>Bacteria</taxon>
        <taxon>Pseudomonadati</taxon>
        <taxon>Pseudomonadota</taxon>
        <taxon>Gammaproteobacteria</taxon>
        <taxon>Thiotrichales</taxon>
        <taxon>Thiotrichaceae</taxon>
        <taxon>Venteria</taxon>
    </lineage>
</organism>
<dbReference type="Proteomes" id="UP000236724">
    <property type="component" value="Unassembled WGS sequence"/>
</dbReference>
<gene>
    <name evidence="2" type="ORF">MBHS_04990</name>
</gene>
<evidence type="ECO:0000256" key="1">
    <source>
        <dbReference type="SAM" id="Phobius"/>
    </source>
</evidence>